<organism evidence="5">
    <name type="scientific">Eutreptiella gymnastica</name>
    <dbReference type="NCBI Taxonomy" id="73025"/>
    <lineage>
        <taxon>Eukaryota</taxon>
        <taxon>Discoba</taxon>
        <taxon>Euglenozoa</taxon>
        <taxon>Euglenida</taxon>
        <taxon>Spirocuta</taxon>
        <taxon>Euglenophyceae</taxon>
        <taxon>Eutreptiales</taxon>
        <taxon>Eutreptiaceae</taxon>
        <taxon>Eutreptiella</taxon>
    </lineage>
</organism>
<keyword evidence="3" id="KW-0812">Transmembrane</keyword>
<feature type="region of interest" description="Disordered" evidence="2">
    <location>
        <begin position="89"/>
        <end position="144"/>
    </location>
</feature>
<gene>
    <name evidence="5" type="ORF">EGYM00392_LOCUS14857</name>
</gene>
<feature type="transmembrane region" description="Helical" evidence="3">
    <location>
        <begin position="466"/>
        <end position="486"/>
    </location>
</feature>
<name>A0A7S1I802_9EUGL</name>
<keyword evidence="3" id="KW-0472">Membrane</keyword>
<accession>A0A7S1I802</accession>
<evidence type="ECO:0000256" key="3">
    <source>
        <dbReference type="SAM" id="Phobius"/>
    </source>
</evidence>
<evidence type="ECO:0000256" key="2">
    <source>
        <dbReference type="SAM" id="MobiDB-lite"/>
    </source>
</evidence>
<dbReference type="InterPro" id="IPR040884">
    <property type="entry name" value="SLATT_1"/>
</dbReference>
<reference evidence="5" key="1">
    <citation type="submission" date="2021-01" db="EMBL/GenBank/DDBJ databases">
        <authorList>
            <person name="Corre E."/>
            <person name="Pelletier E."/>
            <person name="Niang G."/>
            <person name="Scheremetjew M."/>
            <person name="Finn R."/>
            <person name="Kale V."/>
            <person name="Holt S."/>
            <person name="Cochrane G."/>
            <person name="Meng A."/>
            <person name="Brown T."/>
            <person name="Cohen L."/>
        </authorList>
    </citation>
    <scope>NUCLEOTIDE SEQUENCE</scope>
    <source>
        <strain evidence="5">NIES-381</strain>
    </source>
</reference>
<evidence type="ECO:0000256" key="1">
    <source>
        <dbReference type="SAM" id="Coils"/>
    </source>
</evidence>
<feature type="transmembrane region" description="Helical" evidence="3">
    <location>
        <begin position="507"/>
        <end position="525"/>
    </location>
</feature>
<sequence>MADHAADPIEVAVPLSTHPDTALRRLGIIVQEGTHGLLRWRVRYDARADAWVRVATDKRLAATSADVTNRKDHLPRALIHVVGHLDLSTPTGLMPNPRKAPESGSLTPLPGSLGPRASGPANPLASFDLIGSRPNSSHQQDADRNDTFPKAVTITNLPAQAFSDHATPREIQPPPRKAKAPKPGPPTGQEQQNLLRRYITRSLVTSAHRTGALIINSASGEAAQLLSKGIRGIVQVQLQGAACDDQAQRLLLLGIHPYRSNRQVQRDPHFTHHLMLYDSRAKLRTRPNSTTPSTSRAQVTAYTQALIQDLTTHRLPTEPGDLPQRTPIHSVVTVLVGGSRKVVKFELLHSVNRGWPILILEGSGGYADILAKTVKRVRSLGSDGVVSKDDFRQCLGTVDALTAEILNQGHYLIIDEGTPPEDVEMFLEKSLMGNEILRKCWQEYATWMDNQNAKWRLYNTLQLSILAMQILTTFGAVFMTYCLLMWGNVHPRSWANANEAVTHLWQILQMSVISFPIIISLVQAIDNRLDPGGKSITLRCAAEDLISQILRYRTMTGEYSAKGLKDMESKVKDRLPPGTSLTKDMMLNIKLQDITTSLYQTDISSGGTILPYKGILPPKDIRDLGDDGFMPMSPDQYVYLRLQRKQDYYHNLAVLYGRTAQVLSISIDTFVATGSCIAALAAYRYNELETWVAFTTCLVSSLRRYTDYSRTEWRHQKYNKTYMQLCTVGTWWSAQGAIRQQDSRNTLVEQTERAISDEVDAWSQQMHKAIAKERSERKEQNEELMRMLREQEGYQQAMKDLGMEWLDHDAVMEAISNPNGPDAEKLLAKLGDLANQIGGLEQVKEVAGEVVKTVEDVVDKAEELQKAIVEKMELIKSHALGVADKVPDMLESLVAGVDSLKLPDRLGEGMVRIFGYLDVLDSAQQTGAQALDLVQRFSQRQVLETGKQVLVEQIFTAMVESVDSTIYKLLLEKTTKEDVVAEFWTLAAEQKNEMQSMQQVGITWKKGSLVNILKNQDIKNVLFALDEELRLKVAPRLAEVAHRLHYDGENGIRRMFDCLCSEISDLDIDELHATAAGTAGLLETRRKIQKLGATLKLELLPKEDILLLFPKEMHAVLRTKSQVQLASYLKKVKVGTFAQMSVGTLVHPQSLNHWRNLEEFVARLRASPPDLQECLIVTMSKLSQSDANRMSKMALLNQIRSDDNFHPGLLGLLEGVTDGVFTEVVSAVLGVVANSPSGRLFSILASEGLSLDLRELVPVPYRAELVKRLRQITVLDPQARESMSVETFLTTLGHPKLIESFESMEPSIWRGLVRRARGLSAGALPIHMFTRVLQEWIEGGRFPLLLQHLRASNVDMRALILHFGLHVESQDFGAESARGLYQSTEDLLQLLGDQMLPPLLARMDVGPVLEVFADLSRALGRDNILTYTYNDLLGAIGPGLREKFVAVFTWHENQRRLVEDIEQFNWIVKPPSEQDFRTRYFPQGGAQAAWPPFAGTAFTCEEAYLVVSRLLQNLTVHRGLPYRLWMHLCWSLPHFDLCSIIPDPLTRHKMMGCLVLLFDKERDKPRQSKLEEEPLVALNRKQIISRFTGLNLRDGEYLASFLRLLSQKQLQDMLACAKELLTKHWGGRLFTTYTRETLLFKDTDKEDAITTLLLHIYLEPMEVSKLFEGFDAQAFCRRTQADRQKLLSRYLQSEHMVEEMLRYEEKDIEDIFEPLREWVEIRHVMAAAKQEVEQEAVTKLIQVLKPF</sequence>
<feature type="coiled-coil region" evidence="1">
    <location>
        <begin position="770"/>
        <end position="797"/>
    </location>
</feature>
<keyword evidence="3" id="KW-1133">Transmembrane helix</keyword>
<proteinExistence type="predicted"/>
<feature type="region of interest" description="Disordered" evidence="2">
    <location>
        <begin position="156"/>
        <end position="190"/>
    </location>
</feature>
<protein>
    <recommendedName>
        <fullName evidence="4">SMODS and SLOG-associating 2TM effector domain-containing protein</fullName>
    </recommendedName>
</protein>
<feature type="domain" description="SMODS and SLOG-associating 2TM effector" evidence="4">
    <location>
        <begin position="637"/>
        <end position="762"/>
    </location>
</feature>
<dbReference type="Pfam" id="PF18181">
    <property type="entry name" value="SLATT_1"/>
    <property type="match status" value="1"/>
</dbReference>
<evidence type="ECO:0000259" key="4">
    <source>
        <dbReference type="Pfam" id="PF18181"/>
    </source>
</evidence>
<evidence type="ECO:0000313" key="5">
    <source>
        <dbReference type="EMBL" id="CAD9003773.1"/>
    </source>
</evidence>
<dbReference type="EMBL" id="HBGA01040884">
    <property type="protein sequence ID" value="CAD9003773.1"/>
    <property type="molecule type" value="Transcribed_RNA"/>
</dbReference>
<keyword evidence="1" id="KW-0175">Coiled coil</keyword>